<evidence type="ECO:0008006" key="3">
    <source>
        <dbReference type="Google" id="ProtNLM"/>
    </source>
</evidence>
<accession>A0A848L068</accession>
<dbReference type="EMBL" id="JABBNB010000011">
    <property type="protein sequence ID" value="NMO02033.1"/>
    <property type="molecule type" value="Genomic_DNA"/>
</dbReference>
<proteinExistence type="predicted"/>
<evidence type="ECO:0000313" key="2">
    <source>
        <dbReference type="Proteomes" id="UP000550729"/>
    </source>
</evidence>
<dbReference type="GO" id="GO:1901135">
    <property type="term" value="P:carbohydrate derivative metabolic process"/>
    <property type="evidence" value="ECO:0007669"/>
    <property type="project" value="InterPro"/>
</dbReference>
<dbReference type="AlphaFoldDB" id="A0A848L068"/>
<dbReference type="RefSeq" id="WP_170194539.1">
    <property type="nucleotide sequence ID" value="NZ_JABBNB010000011.1"/>
</dbReference>
<evidence type="ECO:0000313" key="1">
    <source>
        <dbReference type="EMBL" id="NMO02033.1"/>
    </source>
</evidence>
<dbReference type="GO" id="GO:0097367">
    <property type="term" value="F:carbohydrate derivative binding"/>
    <property type="evidence" value="ECO:0007669"/>
    <property type="project" value="InterPro"/>
</dbReference>
<keyword evidence="2" id="KW-1185">Reference proteome</keyword>
<organism evidence="1 2">
    <name type="scientific">Gordonia asplenii</name>
    <dbReference type="NCBI Taxonomy" id="2725283"/>
    <lineage>
        <taxon>Bacteria</taxon>
        <taxon>Bacillati</taxon>
        <taxon>Actinomycetota</taxon>
        <taxon>Actinomycetes</taxon>
        <taxon>Mycobacteriales</taxon>
        <taxon>Gordoniaceae</taxon>
        <taxon>Gordonia</taxon>
    </lineage>
</organism>
<reference evidence="1 2" key="1">
    <citation type="submission" date="2020-04" db="EMBL/GenBank/DDBJ databases">
        <title>Gordonia sp. nov. TBRC 11910.</title>
        <authorList>
            <person name="Suriyachadkun C."/>
        </authorList>
    </citation>
    <scope>NUCLEOTIDE SEQUENCE [LARGE SCALE GENOMIC DNA]</scope>
    <source>
        <strain evidence="1 2">TBRC 11910</strain>
    </source>
</reference>
<gene>
    <name evidence="1" type="ORF">HH308_12500</name>
</gene>
<dbReference type="InterPro" id="IPR046348">
    <property type="entry name" value="SIS_dom_sf"/>
</dbReference>
<dbReference type="Proteomes" id="UP000550729">
    <property type="component" value="Unassembled WGS sequence"/>
</dbReference>
<dbReference type="SUPFAM" id="SSF53697">
    <property type="entry name" value="SIS domain"/>
    <property type="match status" value="1"/>
</dbReference>
<name>A0A848L068_9ACTN</name>
<comment type="caution">
    <text evidence="1">The sequence shown here is derived from an EMBL/GenBank/DDBJ whole genome shotgun (WGS) entry which is preliminary data.</text>
</comment>
<sequence length="362" mass="38055">MRSDIADFDDVEALLSADRDGLLQSVALAGAQVRAIAEARREGVLDPLGDLRPRSLVIVTGSSAVGADAVAFVVAAMGARVDVPIVVIPTMPSWIGPLDVVVLAGDDAGDLALIDAGARGARRRAEVVTLAPLEGPLRDAVAGRIVDLSPRVYTAPQFRFCGLVAGLLAVCAALVQVRTTGAVVDFDDLASALDAEAAANHPEREAFRNQAKLLASKMQERETIWSGDDTQTDVLAHRASVVFATVAGVTGTPLTLPAALGAVKLRSAAGAAPVDSIFFDPQFDAPLDQPPQLMVVSSVQRQWQTRQRLGAVAADILVDLVDLVDPDETAVAGHDDMMGYLVLMLRTEMAAVYLRLLGARRA</sequence>
<protein>
    <recommendedName>
        <fullName evidence="3">Phosphoglucose isomerase-like protein</fullName>
    </recommendedName>
</protein>